<dbReference type="Gene3D" id="3.10.450.240">
    <property type="match status" value="1"/>
</dbReference>
<protein>
    <recommendedName>
        <fullName evidence="7">Large ribosomal subunit protein mL45</fullName>
    </recommendedName>
    <alternativeName>
        <fullName evidence="8">39S ribosomal protein L45, mitochondrial</fullName>
    </alternativeName>
</protein>
<evidence type="ECO:0000256" key="7">
    <source>
        <dbReference type="ARBA" id="ARBA00039448"/>
    </source>
</evidence>
<keyword evidence="4" id="KW-0496">Mitochondrion</keyword>
<dbReference type="EMBL" id="OU895877">
    <property type="protein sequence ID" value="CAG9798166.1"/>
    <property type="molecule type" value="Genomic_DNA"/>
</dbReference>
<dbReference type="OrthoDB" id="19619at2759"/>
<dbReference type="Pfam" id="PF04280">
    <property type="entry name" value="Tim44"/>
    <property type="match status" value="1"/>
</dbReference>
<dbReference type="PANTHER" id="PTHR28554:SF1">
    <property type="entry name" value="LARGE RIBOSOMAL SUBUNIT PROTEIN ML45"/>
    <property type="match status" value="1"/>
</dbReference>
<evidence type="ECO:0000256" key="3">
    <source>
        <dbReference type="ARBA" id="ARBA00022980"/>
    </source>
</evidence>
<dbReference type="InterPro" id="IPR032710">
    <property type="entry name" value="NTF2-like_dom_sf"/>
</dbReference>
<name>A0A9N9RKM6_9DIPT</name>
<comment type="subcellular location">
    <subcellularLocation>
        <location evidence="1">Mitochondrion</location>
    </subcellularLocation>
</comment>
<dbReference type="GO" id="GO:0005739">
    <property type="term" value="C:mitochondrion"/>
    <property type="evidence" value="ECO:0007669"/>
    <property type="project" value="UniProtKB-SubCell"/>
</dbReference>
<keyword evidence="2" id="KW-0809">Transit peptide</keyword>
<evidence type="ECO:0000256" key="4">
    <source>
        <dbReference type="ARBA" id="ARBA00023128"/>
    </source>
</evidence>
<dbReference type="InterPro" id="IPR051975">
    <property type="entry name" value="mtLSU_mL45"/>
</dbReference>
<dbReference type="SMART" id="SM00978">
    <property type="entry name" value="Tim44"/>
    <property type="match status" value="1"/>
</dbReference>
<gene>
    <name evidence="10" type="ORF">CHIRRI_LOCUS1151</name>
</gene>
<proteinExistence type="inferred from homology"/>
<evidence type="ECO:0000256" key="1">
    <source>
        <dbReference type="ARBA" id="ARBA00004173"/>
    </source>
</evidence>
<keyword evidence="5" id="KW-0687">Ribonucleoprotein</keyword>
<dbReference type="PANTHER" id="PTHR28554">
    <property type="entry name" value="39S RIBOSOMAL PROTEIN L45, MITOCHONDRIAL"/>
    <property type="match status" value="1"/>
</dbReference>
<evidence type="ECO:0000256" key="8">
    <source>
        <dbReference type="ARBA" id="ARBA00043031"/>
    </source>
</evidence>
<keyword evidence="3" id="KW-0689">Ribosomal protein</keyword>
<evidence type="ECO:0000256" key="5">
    <source>
        <dbReference type="ARBA" id="ARBA00023274"/>
    </source>
</evidence>
<evidence type="ECO:0000259" key="9">
    <source>
        <dbReference type="SMART" id="SM00978"/>
    </source>
</evidence>
<evidence type="ECO:0000256" key="6">
    <source>
        <dbReference type="ARBA" id="ARBA00038073"/>
    </source>
</evidence>
<dbReference type="GO" id="GO:0005840">
    <property type="term" value="C:ribosome"/>
    <property type="evidence" value="ECO:0007669"/>
    <property type="project" value="UniProtKB-KW"/>
</dbReference>
<dbReference type="SUPFAM" id="SSF54427">
    <property type="entry name" value="NTF2-like"/>
    <property type="match status" value="1"/>
</dbReference>
<dbReference type="GO" id="GO:1990904">
    <property type="term" value="C:ribonucleoprotein complex"/>
    <property type="evidence" value="ECO:0007669"/>
    <property type="project" value="UniProtKB-KW"/>
</dbReference>
<dbReference type="Proteomes" id="UP001153620">
    <property type="component" value="Chromosome 1"/>
</dbReference>
<dbReference type="AlphaFoldDB" id="A0A9N9RKM6"/>
<dbReference type="InterPro" id="IPR007379">
    <property type="entry name" value="Tim44-like_dom"/>
</dbReference>
<accession>A0A9N9RKM6</accession>
<organism evidence="10 11">
    <name type="scientific">Chironomus riparius</name>
    <dbReference type="NCBI Taxonomy" id="315576"/>
    <lineage>
        <taxon>Eukaryota</taxon>
        <taxon>Metazoa</taxon>
        <taxon>Ecdysozoa</taxon>
        <taxon>Arthropoda</taxon>
        <taxon>Hexapoda</taxon>
        <taxon>Insecta</taxon>
        <taxon>Pterygota</taxon>
        <taxon>Neoptera</taxon>
        <taxon>Endopterygota</taxon>
        <taxon>Diptera</taxon>
        <taxon>Nematocera</taxon>
        <taxon>Chironomoidea</taxon>
        <taxon>Chironomidae</taxon>
        <taxon>Chironominae</taxon>
        <taxon>Chironomus</taxon>
    </lineage>
</organism>
<feature type="domain" description="Tim44-like" evidence="9">
    <location>
        <begin position="137"/>
        <end position="285"/>
    </location>
</feature>
<dbReference type="FunFam" id="3.10.450.240:FF:000003">
    <property type="entry name" value="39S ribosomal protein L45, mitochondrial"/>
    <property type="match status" value="1"/>
</dbReference>
<reference evidence="10" key="2">
    <citation type="submission" date="2022-10" db="EMBL/GenBank/DDBJ databases">
        <authorList>
            <consortium name="ENA_rothamsted_submissions"/>
            <consortium name="culmorum"/>
            <person name="King R."/>
        </authorList>
    </citation>
    <scope>NUCLEOTIDE SEQUENCE</scope>
</reference>
<comment type="similarity">
    <text evidence="6">Belongs to the mitochondrion-specific ribosomal protein mL45 family.</text>
</comment>
<evidence type="ECO:0000313" key="11">
    <source>
        <dbReference type="Proteomes" id="UP001153620"/>
    </source>
</evidence>
<reference evidence="10" key="1">
    <citation type="submission" date="2022-01" db="EMBL/GenBank/DDBJ databases">
        <authorList>
            <person name="King R."/>
        </authorList>
    </citation>
    <scope>NUCLEOTIDE SEQUENCE</scope>
</reference>
<evidence type="ECO:0000313" key="10">
    <source>
        <dbReference type="EMBL" id="CAG9798166.1"/>
    </source>
</evidence>
<keyword evidence="11" id="KW-1185">Reference proteome</keyword>
<sequence>MSRVALTLTSGIKFLQLPNTSILAAASQILPIQCRHKINNRHWNPKWKRMRAQKFIKMEIPDLNESTIEELTPDERRSKMKKRGILPPRPYMERPFYISATGGIFEPYVPAEGDGKTSSITGVLKEKAEFVEKKGKSWNAVRKIRSYDEDFDTKEFAVHAQDIYLKAHEALANNDKHKLRELVTERVYPEMMHNSKNKTLRWRFIKSLEPPKIIHARCTEMISKENLFGQITVRFHTQQTLAIYDRFGRLMHGSEIIAKDVLEYVVFEKHLANLYGVWKLHDKIIPDWMKAREPRPITYVLEPEPEVKEESEKKVDVAVTQ</sequence>
<evidence type="ECO:0000256" key="2">
    <source>
        <dbReference type="ARBA" id="ARBA00022946"/>
    </source>
</evidence>